<dbReference type="PRINTS" id="PR00368">
    <property type="entry name" value="FADPNR"/>
</dbReference>
<dbReference type="RefSeq" id="WP_269908457.1">
    <property type="nucleotide sequence ID" value="NZ_JAPFQA010000022.1"/>
</dbReference>
<dbReference type="InterPro" id="IPR036188">
    <property type="entry name" value="FAD/NAD-bd_sf"/>
</dbReference>
<dbReference type="PRINTS" id="PR00469">
    <property type="entry name" value="PNDRDTASEII"/>
</dbReference>
<evidence type="ECO:0000256" key="2">
    <source>
        <dbReference type="ARBA" id="ARBA00022630"/>
    </source>
</evidence>
<organism evidence="5 6">
    <name type="scientific">Mesorhizobium qingshengii</name>
    <dbReference type="NCBI Taxonomy" id="1165689"/>
    <lineage>
        <taxon>Bacteria</taxon>
        <taxon>Pseudomonadati</taxon>
        <taxon>Pseudomonadota</taxon>
        <taxon>Alphaproteobacteria</taxon>
        <taxon>Hyphomicrobiales</taxon>
        <taxon>Phyllobacteriaceae</taxon>
        <taxon>Mesorhizobium</taxon>
    </lineage>
</organism>
<protein>
    <recommendedName>
        <fullName evidence="1">Thioredoxin reductase</fullName>
    </recommendedName>
</protein>
<dbReference type="InterPro" id="IPR050097">
    <property type="entry name" value="Ferredoxin-NADP_redctase_2"/>
</dbReference>
<evidence type="ECO:0000259" key="4">
    <source>
        <dbReference type="Pfam" id="PF07992"/>
    </source>
</evidence>
<keyword evidence="3" id="KW-0560">Oxidoreductase</keyword>
<dbReference type="EMBL" id="JAPFQA010000022">
    <property type="protein sequence ID" value="MCZ8548202.1"/>
    <property type="molecule type" value="Genomic_DNA"/>
</dbReference>
<feature type="domain" description="FAD/NAD(P)-binding" evidence="4">
    <location>
        <begin position="21"/>
        <end position="300"/>
    </location>
</feature>
<name>A0ABT4R2Y8_9HYPH</name>
<keyword evidence="6" id="KW-1185">Reference proteome</keyword>
<evidence type="ECO:0000256" key="1">
    <source>
        <dbReference type="ARBA" id="ARBA00018719"/>
    </source>
</evidence>
<dbReference type="InterPro" id="IPR023753">
    <property type="entry name" value="FAD/NAD-binding_dom"/>
</dbReference>
<dbReference type="Proteomes" id="UP001152178">
    <property type="component" value="Unassembled WGS sequence"/>
</dbReference>
<dbReference type="SUPFAM" id="SSF51905">
    <property type="entry name" value="FAD/NAD(P)-binding domain"/>
    <property type="match status" value="1"/>
</dbReference>
<comment type="caution">
    <text evidence="5">The sequence shown here is derived from an EMBL/GenBank/DDBJ whole genome shotgun (WGS) entry which is preliminary data.</text>
</comment>
<evidence type="ECO:0000313" key="5">
    <source>
        <dbReference type="EMBL" id="MCZ8548202.1"/>
    </source>
</evidence>
<dbReference type="Gene3D" id="3.50.50.60">
    <property type="entry name" value="FAD/NAD(P)-binding domain"/>
    <property type="match status" value="2"/>
</dbReference>
<proteinExistence type="predicted"/>
<dbReference type="Pfam" id="PF07992">
    <property type="entry name" value="Pyr_redox_2"/>
    <property type="match status" value="1"/>
</dbReference>
<reference evidence="5" key="1">
    <citation type="submission" date="2022-11" db="EMBL/GenBank/DDBJ databases">
        <authorList>
            <person name="Coimbra C."/>
        </authorList>
    </citation>
    <scope>NUCLEOTIDE SEQUENCE</scope>
    <source>
        <strain evidence="5">Jales19</strain>
    </source>
</reference>
<keyword evidence="2" id="KW-0285">Flavoprotein</keyword>
<gene>
    <name evidence="5" type="ORF">OOJ09_28855</name>
</gene>
<evidence type="ECO:0000313" key="6">
    <source>
        <dbReference type="Proteomes" id="UP001152178"/>
    </source>
</evidence>
<evidence type="ECO:0000256" key="3">
    <source>
        <dbReference type="ARBA" id="ARBA00023002"/>
    </source>
</evidence>
<dbReference type="PANTHER" id="PTHR48105">
    <property type="entry name" value="THIOREDOXIN REDUCTASE 1-RELATED-RELATED"/>
    <property type="match status" value="1"/>
</dbReference>
<sequence>MTLAEPIIDFGPAETSSKPLDCLVIGAGPAGLTAAIYLARFHLSVLVIDAGRSRAASIPMSHNVAGFPEGISGPALLARMQEQAQRYGAAVRKGEVSSLRMEDDVLIANGTNFAVPARTVLLATGVVNRRPTIPDDLHDEALAQGLLRYCPICDGYEMTDRRIGVIGTGARGLREAEFLRSYSDDVTLIAPDDVHDPDVAKMVPLGASGIKMVNGPCLRFLLMQDEIIVELPGGRLTFGAIYPALGTDVCSQLARCAGAHLSADGCIVVDRHQRTDVPGLYAAGDVVVGLDQISNAIGQAGVAAAAIRNDLAGWRALRR</sequence>
<accession>A0ABT4R2Y8</accession>